<dbReference type="GO" id="GO:0005886">
    <property type="term" value="C:plasma membrane"/>
    <property type="evidence" value="ECO:0007669"/>
    <property type="project" value="TreeGrafter"/>
</dbReference>
<dbReference type="AlphaFoldDB" id="E9DJ42"/>
<dbReference type="VEuPathDB" id="FungiDB:D8B26_005433"/>
<evidence type="ECO:0000256" key="3">
    <source>
        <dbReference type="ARBA" id="ARBA00022989"/>
    </source>
</evidence>
<dbReference type="PANTHER" id="PTHR23502:SF21">
    <property type="entry name" value="DITYROSINE TRANSPORTER 1"/>
    <property type="match status" value="1"/>
</dbReference>
<feature type="transmembrane region" description="Helical" evidence="6">
    <location>
        <begin position="139"/>
        <end position="160"/>
    </location>
</feature>
<reference evidence="9" key="1">
    <citation type="journal article" date="2010" name="Genome Res.">
        <title>Population genomic sequencing of Coccidioides fungi reveals recent hybridization and transposon control.</title>
        <authorList>
            <person name="Neafsey D.E."/>
            <person name="Barker B.M."/>
            <person name="Sharpton T.J."/>
            <person name="Stajich J.E."/>
            <person name="Park D.J."/>
            <person name="Whiston E."/>
            <person name="Hung C.-Y."/>
            <person name="McMahan C."/>
            <person name="White J."/>
            <person name="Sykes S."/>
            <person name="Heiman D."/>
            <person name="Young S."/>
            <person name="Zeng Q."/>
            <person name="Abouelleil A."/>
            <person name="Aftuck L."/>
            <person name="Bessette D."/>
            <person name="Brown A."/>
            <person name="FitzGerald M."/>
            <person name="Lui A."/>
            <person name="Macdonald J.P."/>
            <person name="Priest M."/>
            <person name="Orbach M.J."/>
            <person name="Galgiani J.N."/>
            <person name="Kirkland T.N."/>
            <person name="Cole G.T."/>
            <person name="Birren B.W."/>
            <person name="Henn M.R."/>
            <person name="Taylor J.W."/>
            <person name="Rounsley S.D."/>
        </authorList>
    </citation>
    <scope>NUCLEOTIDE SEQUENCE [LARGE SCALE GENOMIC DNA]</scope>
    <source>
        <strain evidence="9">RMSCC 757 / Silveira</strain>
    </source>
</reference>
<dbReference type="GO" id="GO:0005628">
    <property type="term" value="C:prospore membrane"/>
    <property type="evidence" value="ECO:0007669"/>
    <property type="project" value="EnsemblFungi"/>
</dbReference>
<dbReference type="GO" id="GO:0005275">
    <property type="term" value="F:amine transmembrane transporter activity"/>
    <property type="evidence" value="ECO:0007669"/>
    <property type="project" value="EnsemblFungi"/>
</dbReference>
<dbReference type="PROSITE" id="PS50850">
    <property type="entry name" value="MFS"/>
    <property type="match status" value="1"/>
</dbReference>
<evidence type="ECO:0000256" key="4">
    <source>
        <dbReference type="ARBA" id="ARBA00023136"/>
    </source>
</evidence>
<dbReference type="PANTHER" id="PTHR23502">
    <property type="entry name" value="MAJOR FACILITATOR SUPERFAMILY"/>
    <property type="match status" value="1"/>
</dbReference>
<comment type="subcellular location">
    <subcellularLocation>
        <location evidence="1">Membrane</location>
        <topology evidence="1">Multi-pass membrane protein</topology>
    </subcellularLocation>
</comment>
<dbReference type="InterPro" id="IPR020846">
    <property type="entry name" value="MFS_dom"/>
</dbReference>
<reference evidence="9" key="2">
    <citation type="submission" date="2010-03" db="EMBL/GenBank/DDBJ databases">
        <title>The genome sequence of Coccidioides posadasii strain Silveira.</title>
        <authorList>
            <consortium name="The Broad Institute Genome Sequencing Center for Infectious Disease"/>
            <person name="Neafsey D."/>
            <person name="Orbach M."/>
            <person name="Henn M.R."/>
            <person name="Cole G.T."/>
            <person name="Galgiani J."/>
            <person name="Gardner M.J."/>
            <person name="Kirkland T.N."/>
            <person name="Taylor J.W."/>
            <person name="Young S.K."/>
            <person name="Zeng Q."/>
            <person name="Koehrsen M."/>
            <person name="Alvarado L."/>
            <person name="Berlin A."/>
            <person name="Borenstein D."/>
            <person name="Chapman S.B."/>
            <person name="Chen Z."/>
            <person name="Engels R."/>
            <person name="Freedman E."/>
            <person name="Gellesch M."/>
            <person name="Goldberg J."/>
            <person name="Griggs A."/>
            <person name="Gujja S."/>
            <person name="Heilman E."/>
            <person name="Heiman D."/>
            <person name="Howarth C."/>
            <person name="Jen D."/>
            <person name="Larson L."/>
            <person name="Mehta T."/>
            <person name="Neiman D."/>
            <person name="Park D."/>
            <person name="Pearson M."/>
            <person name="Richards J."/>
            <person name="Roberts A."/>
            <person name="Saif S."/>
            <person name="Shea T."/>
            <person name="Shenoy N."/>
            <person name="Sisk P."/>
            <person name="Stolte C."/>
            <person name="Sykes S."/>
            <person name="Walk T."/>
            <person name="White J."/>
            <person name="Yandava C."/>
            <person name="Haas B."/>
            <person name="Nusbaum C."/>
            <person name="Birren B."/>
        </authorList>
    </citation>
    <scope>NUCLEOTIDE SEQUENCE [LARGE SCALE GENOMIC DNA]</scope>
    <source>
        <strain evidence="9">RMSCC 757 / Silveira</strain>
    </source>
</reference>
<dbReference type="Gene3D" id="1.20.1720.10">
    <property type="entry name" value="Multidrug resistance protein D"/>
    <property type="match status" value="1"/>
</dbReference>
<feature type="transmembrane region" description="Helical" evidence="6">
    <location>
        <begin position="279"/>
        <end position="303"/>
    </location>
</feature>
<dbReference type="VEuPathDB" id="FungiDB:CPSG_09841"/>
<feature type="transmembrane region" description="Helical" evidence="6">
    <location>
        <begin position="87"/>
        <end position="105"/>
    </location>
</feature>
<dbReference type="InterPro" id="IPR036259">
    <property type="entry name" value="MFS_trans_sf"/>
</dbReference>
<evidence type="ECO:0000256" key="1">
    <source>
        <dbReference type="ARBA" id="ARBA00004141"/>
    </source>
</evidence>
<feature type="transmembrane region" description="Helical" evidence="6">
    <location>
        <begin position="46"/>
        <end position="67"/>
    </location>
</feature>
<proteinExistence type="predicted"/>
<dbReference type="eggNOG" id="KOG0255">
    <property type="taxonomic scope" value="Eukaryota"/>
</dbReference>
<dbReference type="SUPFAM" id="SSF103473">
    <property type="entry name" value="MFS general substrate transporter"/>
    <property type="match status" value="1"/>
</dbReference>
<feature type="domain" description="Major facilitator superfamily (MFS) profile" evidence="7">
    <location>
        <begin position="47"/>
        <end position="498"/>
    </location>
</feature>
<evidence type="ECO:0000313" key="8">
    <source>
        <dbReference type="EMBL" id="EFW13627.1"/>
    </source>
</evidence>
<dbReference type="EMBL" id="GL636513">
    <property type="protein sequence ID" value="EFW13627.1"/>
    <property type="molecule type" value="Genomic_DNA"/>
</dbReference>
<evidence type="ECO:0000313" key="9">
    <source>
        <dbReference type="Proteomes" id="UP000002497"/>
    </source>
</evidence>
<keyword evidence="3 6" id="KW-1133">Transmembrane helix</keyword>
<name>E9DJ42_COCPS</name>
<dbReference type="STRING" id="443226.E9DJ42"/>
<sequence length="498" mass="54163">MGSTTTEEAKSVPSDGSTPASLSAPPSPPPPAPAPYSAFPPARKQFILAIVTAVGFFGPLCGAVYLPSLVLFQDVFNTSVTVINASVSVYMAVFAIAPLFGAAAADYGGRKTVYMFALGSFLIANILLASLPATVGGLFVLRIFQAFGSCIVTSVGAGTVADIIEPAKRASALAIFLLGPQLGPILGPLIGGQFATESLWRWLFGFLALACAPLYFLVIFFLPETLRCLVGNGEIYAKSGWLTMPRLQTKCVVDQQQFPRPPRPTVKTFIRLLRYPPHFIVSVNGALSFAGLYAIYVTFPAVWEQDYGYSSSEVGYLYLVPGISLLIASVCTGRFSDYRRAKLLAAARQSGKTVVPEQRISLQIYGFIITAAGKAMYGWFTRHHIHASAGLVGSGSRRRHSYRVCHKYIIPDGMRPFSSRQSGGVGGISPQYRRRHCCSDRRKDCGSDRIWMVFHRTRRSGRPLCGGRSGDHLEGPAFPRETTEKHGEPHMTIRPRIH</sequence>
<evidence type="ECO:0000256" key="5">
    <source>
        <dbReference type="SAM" id="MobiDB-lite"/>
    </source>
</evidence>
<gene>
    <name evidence="8" type="ORF">CPSG_09841</name>
</gene>
<feature type="transmembrane region" description="Helical" evidence="6">
    <location>
        <begin position="172"/>
        <end position="190"/>
    </location>
</feature>
<evidence type="ECO:0000259" key="7">
    <source>
        <dbReference type="PROSITE" id="PS50850"/>
    </source>
</evidence>
<dbReference type="InterPro" id="IPR011701">
    <property type="entry name" value="MFS"/>
</dbReference>
<dbReference type="Proteomes" id="UP000002497">
    <property type="component" value="Unassembled WGS sequence"/>
</dbReference>
<keyword evidence="2 6" id="KW-0812">Transmembrane</keyword>
<dbReference type="GO" id="GO:0030476">
    <property type="term" value="P:ascospore wall assembly"/>
    <property type="evidence" value="ECO:0007669"/>
    <property type="project" value="EnsemblFungi"/>
</dbReference>
<accession>E9DJ42</accession>
<feature type="transmembrane region" description="Helical" evidence="6">
    <location>
        <begin position="202"/>
        <end position="222"/>
    </location>
</feature>
<protein>
    <recommendedName>
        <fullName evidence="7">Major facilitator superfamily (MFS) profile domain-containing protein</fullName>
    </recommendedName>
</protein>
<dbReference type="OrthoDB" id="3936150at2759"/>
<feature type="compositionally biased region" description="Pro residues" evidence="5">
    <location>
        <begin position="25"/>
        <end position="34"/>
    </location>
</feature>
<feature type="transmembrane region" description="Helical" evidence="6">
    <location>
        <begin position="112"/>
        <end position="133"/>
    </location>
</feature>
<dbReference type="VEuPathDB" id="FungiDB:D8B26_005432"/>
<dbReference type="HOGENOM" id="CLU_008455_8_7_1"/>
<keyword evidence="4 6" id="KW-0472">Membrane</keyword>
<feature type="region of interest" description="Disordered" evidence="5">
    <location>
        <begin position="464"/>
        <end position="498"/>
    </location>
</feature>
<evidence type="ECO:0000256" key="6">
    <source>
        <dbReference type="SAM" id="Phobius"/>
    </source>
</evidence>
<keyword evidence="9" id="KW-1185">Reference proteome</keyword>
<evidence type="ECO:0000256" key="2">
    <source>
        <dbReference type="ARBA" id="ARBA00022692"/>
    </source>
</evidence>
<feature type="compositionally biased region" description="Basic and acidic residues" evidence="5">
    <location>
        <begin position="481"/>
        <end position="491"/>
    </location>
</feature>
<feature type="region of interest" description="Disordered" evidence="5">
    <location>
        <begin position="1"/>
        <end position="34"/>
    </location>
</feature>
<organism evidence="9">
    <name type="scientific">Coccidioides posadasii (strain RMSCC 757 / Silveira)</name>
    <name type="common">Valley fever fungus</name>
    <dbReference type="NCBI Taxonomy" id="443226"/>
    <lineage>
        <taxon>Eukaryota</taxon>
        <taxon>Fungi</taxon>
        <taxon>Dikarya</taxon>
        <taxon>Ascomycota</taxon>
        <taxon>Pezizomycotina</taxon>
        <taxon>Eurotiomycetes</taxon>
        <taxon>Eurotiomycetidae</taxon>
        <taxon>Onygenales</taxon>
        <taxon>Onygenaceae</taxon>
        <taxon>Coccidioides</taxon>
    </lineage>
</organism>
<dbReference type="OMA" id="FQAFGSC"/>
<feature type="transmembrane region" description="Helical" evidence="6">
    <location>
        <begin position="315"/>
        <end position="335"/>
    </location>
</feature>
<dbReference type="Pfam" id="PF07690">
    <property type="entry name" value="MFS_1"/>
    <property type="match status" value="1"/>
</dbReference>